<feature type="compositionally biased region" description="Basic and acidic residues" evidence="1">
    <location>
        <begin position="183"/>
        <end position="215"/>
    </location>
</feature>
<dbReference type="Proteomes" id="UP000694380">
    <property type="component" value="Unplaced"/>
</dbReference>
<sequence>MGQVPASCPSEQGCWVGWGGPILGTGRSSQPCVSPQLSGGEKPRSSLQEPRFDYCGWQPAELDLSHSELPHVIEIYDFPQDFGTADLLRVFCSYQKKGFDIKWVDDTHALGIFSSPIAARDALSSRHVMVKTRPLAQGTRAAKAKARACADLLQPAKERPETSAALARRLVIGALGVRSNQSRAEREAERKKLQEAREKKRLEDKRREDVWEGRD</sequence>
<dbReference type="AlphaFoldDB" id="A0A8C3HDV1"/>
<dbReference type="PANTHER" id="PTHR21678:SF7">
    <property type="entry name" value="COILED-COIL DOMAIN-CONTAINING PROTEIN R3HCC1L"/>
    <property type="match status" value="1"/>
</dbReference>
<dbReference type="InterPro" id="IPR012677">
    <property type="entry name" value="Nucleotide-bd_a/b_plait_sf"/>
</dbReference>
<dbReference type="PANTHER" id="PTHR21678">
    <property type="entry name" value="GROWTH INHIBITION AND DIFFERENTIATION RELATED PROTEIN 88"/>
    <property type="match status" value="1"/>
</dbReference>
<reference evidence="2" key="1">
    <citation type="submission" date="2025-08" db="UniProtKB">
        <authorList>
            <consortium name="Ensembl"/>
        </authorList>
    </citation>
    <scope>IDENTIFICATION</scope>
</reference>
<keyword evidence="3" id="KW-1185">Reference proteome</keyword>
<proteinExistence type="predicted"/>
<feature type="region of interest" description="Disordered" evidence="1">
    <location>
        <begin position="181"/>
        <end position="215"/>
    </location>
</feature>
<dbReference type="Ensembl" id="ENSCPBT00000019569.1">
    <property type="protein sequence ID" value="ENSCPBP00000016541.1"/>
    <property type="gene ID" value="ENSCPBG00000012195.1"/>
</dbReference>
<evidence type="ECO:0000313" key="2">
    <source>
        <dbReference type="Ensembl" id="ENSCPBP00000016541.1"/>
    </source>
</evidence>
<dbReference type="OMA" id="QCYQKRG"/>
<feature type="compositionally biased region" description="Polar residues" evidence="1">
    <location>
        <begin position="27"/>
        <end position="37"/>
    </location>
</feature>
<evidence type="ECO:0000313" key="3">
    <source>
        <dbReference type="Proteomes" id="UP000694380"/>
    </source>
</evidence>
<organism evidence="2 3">
    <name type="scientific">Chrysemys picta bellii</name>
    <name type="common">Western painted turtle</name>
    <name type="synonym">Emys bellii</name>
    <dbReference type="NCBI Taxonomy" id="8478"/>
    <lineage>
        <taxon>Eukaryota</taxon>
        <taxon>Metazoa</taxon>
        <taxon>Chordata</taxon>
        <taxon>Craniata</taxon>
        <taxon>Vertebrata</taxon>
        <taxon>Euteleostomi</taxon>
        <taxon>Archelosauria</taxon>
        <taxon>Testudinata</taxon>
        <taxon>Testudines</taxon>
        <taxon>Cryptodira</taxon>
        <taxon>Durocryptodira</taxon>
        <taxon>Testudinoidea</taxon>
        <taxon>Emydidae</taxon>
        <taxon>Chrysemys</taxon>
    </lineage>
</organism>
<name>A0A8C3HDV1_CHRPI</name>
<evidence type="ECO:0000256" key="1">
    <source>
        <dbReference type="SAM" id="MobiDB-lite"/>
    </source>
</evidence>
<accession>A0A8C3HDV1</accession>
<dbReference type="InterPro" id="IPR039884">
    <property type="entry name" value="R3HC1/R3HCL"/>
</dbReference>
<dbReference type="Gene3D" id="3.30.70.330">
    <property type="match status" value="1"/>
</dbReference>
<protein>
    <submittedName>
        <fullName evidence="2">Uncharacterized protein</fullName>
    </submittedName>
</protein>
<feature type="region of interest" description="Disordered" evidence="1">
    <location>
        <begin position="27"/>
        <end position="47"/>
    </location>
</feature>
<dbReference type="OrthoDB" id="5418203at2759"/>
<dbReference type="GeneTree" id="ENSGT00530000063711"/>
<reference evidence="2" key="2">
    <citation type="submission" date="2025-09" db="UniProtKB">
        <authorList>
            <consortium name="Ensembl"/>
        </authorList>
    </citation>
    <scope>IDENTIFICATION</scope>
</reference>